<name>A0A5C3LPF0_9AGAR</name>
<dbReference type="OrthoDB" id="674604at2759"/>
<gene>
    <name evidence="3" type="ORF">BDQ12DRAFT_613919</name>
</gene>
<reference evidence="3 4" key="1">
    <citation type="journal article" date="2019" name="Nat. Ecol. Evol.">
        <title>Megaphylogeny resolves global patterns of mushroom evolution.</title>
        <authorList>
            <person name="Varga T."/>
            <person name="Krizsan K."/>
            <person name="Foldi C."/>
            <person name="Dima B."/>
            <person name="Sanchez-Garcia M."/>
            <person name="Sanchez-Ramirez S."/>
            <person name="Szollosi G.J."/>
            <person name="Szarkandi J.G."/>
            <person name="Papp V."/>
            <person name="Albert L."/>
            <person name="Andreopoulos W."/>
            <person name="Angelini C."/>
            <person name="Antonin V."/>
            <person name="Barry K.W."/>
            <person name="Bougher N.L."/>
            <person name="Buchanan P."/>
            <person name="Buyck B."/>
            <person name="Bense V."/>
            <person name="Catcheside P."/>
            <person name="Chovatia M."/>
            <person name="Cooper J."/>
            <person name="Damon W."/>
            <person name="Desjardin D."/>
            <person name="Finy P."/>
            <person name="Geml J."/>
            <person name="Haridas S."/>
            <person name="Hughes K."/>
            <person name="Justo A."/>
            <person name="Karasinski D."/>
            <person name="Kautmanova I."/>
            <person name="Kiss B."/>
            <person name="Kocsube S."/>
            <person name="Kotiranta H."/>
            <person name="LaButti K.M."/>
            <person name="Lechner B.E."/>
            <person name="Liimatainen K."/>
            <person name="Lipzen A."/>
            <person name="Lukacs Z."/>
            <person name="Mihaltcheva S."/>
            <person name="Morgado L.N."/>
            <person name="Niskanen T."/>
            <person name="Noordeloos M.E."/>
            <person name="Ohm R.A."/>
            <person name="Ortiz-Santana B."/>
            <person name="Ovrebo C."/>
            <person name="Racz N."/>
            <person name="Riley R."/>
            <person name="Savchenko A."/>
            <person name="Shiryaev A."/>
            <person name="Soop K."/>
            <person name="Spirin V."/>
            <person name="Szebenyi C."/>
            <person name="Tomsovsky M."/>
            <person name="Tulloss R.E."/>
            <person name="Uehling J."/>
            <person name="Grigoriev I.V."/>
            <person name="Vagvolgyi C."/>
            <person name="Papp T."/>
            <person name="Martin F.M."/>
            <person name="Miettinen O."/>
            <person name="Hibbett D.S."/>
            <person name="Nagy L.G."/>
        </authorList>
    </citation>
    <scope>NUCLEOTIDE SEQUENCE [LARGE SCALE GENOMIC DNA]</scope>
    <source>
        <strain evidence="3 4">CBS 166.37</strain>
    </source>
</reference>
<dbReference type="Gene3D" id="3.40.50.300">
    <property type="entry name" value="P-loop containing nucleotide triphosphate hydrolases"/>
    <property type="match status" value="1"/>
</dbReference>
<dbReference type="STRING" id="68775.A0A5C3LPF0"/>
<dbReference type="InterPro" id="IPR027417">
    <property type="entry name" value="P-loop_NTPase"/>
</dbReference>
<feature type="domain" description="NACHT" evidence="2">
    <location>
        <begin position="25"/>
        <end position="162"/>
    </location>
</feature>
<keyword evidence="1" id="KW-0677">Repeat</keyword>
<organism evidence="3 4">
    <name type="scientific">Crucibulum laeve</name>
    <dbReference type="NCBI Taxonomy" id="68775"/>
    <lineage>
        <taxon>Eukaryota</taxon>
        <taxon>Fungi</taxon>
        <taxon>Dikarya</taxon>
        <taxon>Basidiomycota</taxon>
        <taxon>Agaricomycotina</taxon>
        <taxon>Agaricomycetes</taxon>
        <taxon>Agaricomycetidae</taxon>
        <taxon>Agaricales</taxon>
        <taxon>Agaricineae</taxon>
        <taxon>Nidulariaceae</taxon>
        <taxon>Crucibulum</taxon>
    </lineage>
</organism>
<dbReference type="InterPro" id="IPR007111">
    <property type="entry name" value="NACHT_NTPase"/>
</dbReference>
<proteinExistence type="predicted"/>
<dbReference type="SUPFAM" id="SSF52540">
    <property type="entry name" value="P-loop containing nucleoside triphosphate hydrolases"/>
    <property type="match status" value="1"/>
</dbReference>
<dbReference type="AlphaFoldDB" id="A0A5C3LPF0"/>
<protein>
    <recommendedName>
        <fullName evidence="2">NACHT domain-containing protein</fullName>
    </recommendedName>
</protein>
<dbReference type="PROSITE" id="PS50837">
    <property type="entry name" value="NACHT"/>
    <property type="match status" value="1"/>
</dbReference>
<evidence type="ECO:0000256" key="1">
    <source>
        <dbReference type="ARBA" id="ARBA00022737"/>
    </source>
</evidence>
<dbReference type="EMBL" id="ML213635">
    <property type="protein sequence ID" value="TFK34208.1"/>
    <property type="molecule type" value="Genomic_DNA"/>
</dbReference>
<dbReference type="InterPro" id="IPR056884">
    <property type="entry name" value="NPHP3-like_N"/>
</dbReference>
<evidence type="ECO:0000259" key="2">
    <source>
        <dbReference type="PROSITE" id="PS50837"/>
    </source>
</evidence>
<keyword evidence="4" id="KW-1185">Reference proteome</keyword>
<evidence type="ECO:0000313" key="3">
    <source>
        <dbReference type="EMBL" id="TFK34208.1"/>
    </source>
</evidence>
<feature type="non-terminal residue" evidence="3">
    <location>
        <position position="1"/>
    </location>
</feature>
<accession>A0A5C3LPF0</accession>
<dbReference type="Proteomes" id="UP000308652">
    <property type="component" value="Unassembled WGS sequence"/>
</dbReference>
<dbReference type="Pfam" id="PF24883">
    <property type="entry name" value="NPHP3_N"/>
    <property type="match status" value="1"/>
</dbReference>
<evidence type="ECO:0000313" key="4">
    <source>
        <dbReference type="Proteomes" id="UP000308652"/>
    </source>
</evidence>
<dbReference type="PANTHER" id="PTHR10039">
    <property type="entry name" value="AMELOGENIN"/>
    <property type="match status" value="1"/>
</dbReference>
<sequence>RCHLGTCLEVIAEIEKWITDSNDCHILWLNGPAGSGKSAISQTIAEHYAAQKQIAASFFFSRGTGWRSTIEYLIPTLAYQISMFDPAAKSVLIDTMRNEPNLHHGQALYHQLVKLLINPIQATGLELSKITIIIDALDECNDKGLISKFIKAIVDISNTPNL</sequence>